<keyword evidence="3" id="KW-0489">Methyltransferase</keyword>
<accession>A0A838CPL3</accession>
<dbReference type="SUPFAM" id="SSF46955">
    <property type="entry name" value="Putative DNA-binding domain"/>
    <property type="match status" value="1"/>
</dbReference>
<dbReference type="PANTHER" id="PTHR30204">
    <property type="entry name" value="REDOX-CYCLING DRUG-SENSING TRANSCRIPTIONAL ACTIVATOR SOXR"/>
    <property type="match status" value="1"/>
</dbReference>
<keyword evidence="3" id="KW-0808">Transferase</keyword>
<dbReference type="Pfam" id="PF13649">
    <property type="entry name" value="Methyltransf_25"/>
    <property type="match status" value="1"/>
</dbReference>
<dbReference type="RefSeq" id="WP_181470815.1">
    <property type="nucleotide sequence ID" value="NZ_JACEFG010000001.1"/>
</dbReference>
<dbReference type="SMART" id="SM00422">
    <property type="entry name" value="HTH_MERR"/>
    <property type="match status" value="1"/>
</dbReference>
<dbReference type="InterPro" id="IPR041698">
    <property type="entry name" value="Methyltransf_25"/>
</dbReference>
<evidence type="ECO:0000259" key="2">
    <source>
        <dbReference type="PROSITE" id="PS50937"/>
    </source>
</evidence>
<reference evidence="3 4" key="1">
    <citation type="journal article" date="2004" name="Extremophiles">
        <title>Halobacillus locisalis sp. nov., a halophilic bacterium isolated from a marine solar saltern of the Yellow Sea in Korea.</title>
        <authorList>
            <person name="Yoon J.H."/>
            <person name="Kang K.H."/>
            <person name="Oh T.K."/>
            <person name="Park Y.H."/>
        </authorList>
    </citation>
    <scope>NUCLEOTIDE SEQUENCE [LARGE SCALE GENOMIC DNA]</scope>
    <source>
        <strain evidence="3 4">KCTC 3788</strain>
    </source>
</reference>
<evidence type="ECO:0000313" key="4">
    <source>
        <dbReference type="Proteomes" id="UP000571017"/>
    </source>
</evidence>
<dbReference type="GO" id="GO:0008168">
    <property type="term" value="F:methyltransferase activity"/>
    <property type="evidence" value="ECO:0007669"/>
    <property type="project" value="UniProtKB-KW"/>
</dbReference>
<dbReference type="CDD" id="cd02440">
    <property type="entry name" value="AdoMet_MTases"/>
    <property type="match status" value="1"/>
</dbReference>
<proteinExistence type="predicted"/>
<dbReference type="InterPro" id="IPR047057">
    <property type="entry name" value="MerR_fam"/>
</dbReference>
<gene>
    <name evidence="3" type="ORF">H0266_02595</name>
</gene>
<dbReference type="SUPFAM" id="SSF53335">
    <property type="entry name" value="S-adenosyl-L-methionine-dependent methyltransferases"/>
    <property type="match status" value="1"/>
</dbReference>
<dbReference type="InterPro" id="IPR000551">
    <property type="entry name" value="MerR-type_HTH_dom"/>
</dbReference>
<feature type="domain" description="HTH merR-type" evidence="2">
    <location>
        <begin position="1"/>
        <end position="68"/>
    </location>
</feature>
<sequence length="340" mass="39176">MQMKEIASLVHTTPRTIRFYEEKGLISPYKSANHYRQFDEGHVEKLRVILALREVGMSTSQIRETLEDQHAIDHHLNRQRSVLYSEWLEMKDMITTIDEMVKSCDKASHSLYEKASILKDLKKKRKRWHDRWNFDSQADSYDRDLKTEGYGFNIHAHYEEVLAEAVRLIDAGMGEVGADIGIGTGNLGSQFLSKGVSVIGVDQSNEMLQKCSEKFPSIDVRNGHFLALPLMDQSVDFITTSYALHHVEEEEKQLAVEEMDRVLAHRGRIVIADLMFENEADRKRVLEKLASEGNLEAVRAIEDEWYANRSQLIHALEQLGYIVSVHQYSDILHLVYAEKE</sequence>
<evidence type="ECO:0000313" key="3">
    <source>
        <dbReference type="EMBL" id="MBA2173779.1"/>
    </source>
</evidence>
<name>A0A838CPL3_9BACI</name>
<dbReference type="AlphaFoldDB" id="A0A838CPL3"/>
<comment type="caution">
    <text evidence="3">The sequence shown here is derived from an EMBL/GenBank/DDBJ whole genome shotgun (WGS) entry which is preliminary data.</text>
</comment>
<protein>
    <submittedName>
        <fullName evidence="3">Methyltransferase domain-containing protein</fullName>
    </submittedName>
</protein>
<dbReference type="PROSITE" id="PS50937">
    <property type="entry name" value="HTH_MERR_2"/>
    <property type="match status" value="1"/>
</dbReference>
<dbReference type="EMBL" id="JACEFG010000001">
    <property type="protein sequence ID" value="MBA2173779.1"/>
    <property type="molecule type" value="Genomic_DNA"/>
</dbReference>
<dbReference type="PANTHER" id="PTHR30204:SF93">
    <property type="entry name" value="HTH MERR-TYPE DOMAIN-CONTAINING PROTEIN"/>
    <property type="match status" value="1"/>
</dbReference>
<evidence type="ECO:0000256" key="1">
    <source>
        <dbReference type="ARBA" id="ARBA00023125"/>
    </source>
</evidence>
<dbReference type="Gene3D" id="3.40.50.150">
    <property type="entry name" value="Vaccinia Virus protein VP39"/>
    <property type="match status" value="1"/>
</dbReference>
<dbReference type="Gene3D" id="1.10.1660.10">
    <property type="match status" value="1"/>
</dbReference>
<organism evidence="3 4">
    <name type="scientific">Halobacillus locisalis</name>
    <dbReference type="NCBI Taxonomy" id="220753"/>
    <lineage>
        <taxon>Bacteria</taxon>
        <taxon>Bacillati</taxon>
        <taxon>Bacillota</taxon>
        <taxon>Bacilli</taxon>
        <taxon>Bacillales</taxon>
        <taxon>Bacillaceae</taxon>
        <taxon>Halobacillus</taxon>
    </lineage>
</organism>
<dbReference type="InterPro" id="IPR029063">
    <property type="entry name" value="SAM-dependent_MTases_sf"/>
</dbReference>
<dbReference type="Pfam" id="PF13411">
    <property type="entry name" value="MerR_1"/>
    <property type="match status" value="1"/>
</dbReference>
<dbReference type="PRINTS" id="PR00040">
    <property type="entry name" value="HTHMERR"/>
</dbReference>
<dbReference type="CDD" id="cd00592">
    <property type="entry name" value="HTH_MerR-like"/>
    <property type="match status" value="1"/>
</dbReference>
<dbReference type="InterPro" id="IPR009061">
    <property type="entry name" value="DNA-bd_dom_put_sf"/>
</dbReference>
<keyword evidence="1" id="KW-0238">DNA-binding</keyword>
<dbReference type="GO" id="GO:0032259">
    <property type="term" value="P:methylation"/>
    <property type="evidence" value="ECO:0007669"/>
    <property type="project" value="UniProtKB-KW"/>
</dbReference>
<dbReference type="GO" id="GO:0003700">
    <property type="term" value="F:DNA-binding transcription factor activity"/>
    <property type="evidence" value="ECO:0007669"/>
    <property type="project" value="InterPro"/>
</dbReference>
<dbReference type="Proteomes" id="UP000571017">
    <property type="component" value="Unassembled WGS sequence"/>
</dbReference>
<dbReference type="GO" id="GO:0003677">
    <property type="term" value="F:DNA binding"/>
    <property type="evidence" value="ECO:0007669"/>
    <property type="project" value="UniProtKB-KW"/>
</dbReference>
<keyword evidence="4" id="KW-1185">Reference proteome</keyword>